<organism evidence="4 5">
    <name type="scientific">Flavobacterium akiainvivens</name>
    <dbReference type="NCBI Taxonomy" id="1202724"/>
    <lineage>
        <taxon>Bacteria</taxon>
        <taxon>Pseudomonadati</taxon>
        <taxon>Bacteroidota</taxon>
        <taxon>Flavobacteriia</taxon>
        <taxon>Flavobacteriales</taxon>
        <taxon>Flavobacteriaceae</taxon>
        <taxon>Flavobacterium</taxon>
    </lineage>
</organism>
<dbReference type="Pfam" id="PF13385">
    <property type="entry name" value="Laminin_G_3"/>
    <property type="match status" value="4"/>
</dbReference>
<dbReference type="InterPro" id="IPR013320">
    <property type="entry name" value="ConA-like_dom_sf"/>
</dbReference>
<dbReference type="PANTHER" id="PTHR35399:SF2">
    <property type="entry name" value="DUF839 DOMAIN-CONTAINING PROTEIN"/>
    <property type="match status" value="1"/>
</dbReference>
<dbReference type="Proteomes" id="UP000037755">
    <property type="component" value="Unassembled WGS sequence"/>
</dbReference>
<dbReference type="PATRIC" id="fig|1202724.3.peg.346"/>
<evidence type="ECO:0000313" key="4">
    <source>
        <dbReference type="EMBL" id="KOS04896.1"/>
    </source>
</evidence>
<feature type="domain" description="PKD" evidence="3">
    <location>
        <begin position="2491"/>
        <end position="2576"/>
    </location>
</feature>
<dbReference type="CDD" id="cd00146">
    <property type="entry name" value="PKD"/>
    <property type="match status" value="1"/>
</dbReference>
<dbReference type="EMBL" id="LIYD01000005">
    <property type="protein sequence ID" value="KOS04896.1"/>
    <property type="molecule type" value="Genomic_DNA"/>
</dbReference>
<dbReference type="SMART" id="SM00089">
    <property type="entry name" value="PKD"/>
    <property type="match status" value="1"/>
</dbReference>
<evidence type="ECO:0000259" key="3">
    <source>
        <dbReference type="PROSITE" id="PS50093"/>
    </source>
</evidence>
<keyword evidence="2" id="KW-1015">Disulfide bond</keyword>
<reference evidence="4 5" key="1">
    <citation type="submission" date="2015-08" db="EMBL/GenBank/DDBJ databases">
        <title>Whole genome sequence of Flavobacterium akiainvivens IK-1T, from decaying Wikstroemia oahuensis, an endemic Hawaiian shrub.</title>
        <authorList>
            <person name="Wan X."/>
            <person name="Hou S."/>
            <person name="Saito J."/>
            <person name="Donachie S."/>
        </authorList>
    </citation>
    <scope>NUCLEOTIDE SEQUENCE [LARGE SCALE GENOMIC DNA]</scope>
    <source>
        <strain evidence="4 5">IK-1</strain>
    </source>
</reference>
<dbReference type="InterPro" id="IPR000601">
    <property type="entry name" value="PKD_dom"/>
</dbReference>
<dbReference type="GO" id="GO:0005975">
    <property type="term" value="P:carbohydrate metabolic process"/>
    <property type="evidence" value="ECO:0007669"/>
    <property type="project" value="UniProtKB-ARBA"/>
</dbReference>
<dbReference type="Pfam" id="PF05787">
    <property type="entry name" value="PhoX"/>
    <property type="match status" value="1"/>
</dbReference>
<gene>
    <name evidence="4" type="ORF">AM493_01705</name>
</gene>
<dbReference type="InterPro" id="IPR013783">
    <property type="entry name" value="Ig-like_fold"/>
</dbReference>
<dbReference type="STRING" id="1202724.AM493_01705"/>
<dbReference type="Pfam" id="PF09423">
    <property type="entry name" value="PhoD"/>
    <property type="match status" value="1"/>
</dbReference>
<dbReference type="NCBIfam" id="TIGR04183">
    <property type="entry name" value="Por_Secre_tail"/>
    <property type="match status" value="1"/>
</dbReference>
<dbReference type="InterPro" id="IPR008557">
    <property type="entry name" value="PhoX"/>
</dbReference>
<dbReference type="Gene3D" id="2.60.120.200">
    <property type="match status" value="4"/>
</dbReference>
<dbReference type="InterPro" id="IPR035986">
    <property type="entry name" value="PKD_dom_sf"/>
</dbReference>
<dbReference type="SUPFAM" id="SSF49299">
    <property type="entry name" value="PKD domain"/>
    <property type="match status" value="1"/>
</dbReference>
<keyword evidence="1" id="KW-0732">Signal</keyword>
<accession>A0A0M9VGW2</accession>
<dbReference type="InterPro" id="IPR018946">
    <property type="entry name" value="PhoD-like_MPP"/>
</dbReference>
<evidence type="ECO:0000256" key="2">
    <source>
        <dbReference type="ARBA" id="ARBA00023157"/>
    </source>
</evidence>
<dbReference type="Pfam" id="PF18962">
    <property type="entry name" value="Por_Secre_tail"/>
    <property type="match status" value="1"/>
</dbReference>
<dbReference type="InterPro" id="IPR006558">
    <property type="entry name" value="LamG-like"/>
</dbReference>
<dbReference type="Gene3D" id="3.60.21.70">
    <property type="entry name" value="PhoD-like phosphatase"/>
    <property type="match status" value="1"/>
</dbReference>
<dbReference type="SUPFAM" id="SSF63829">
    <property type="entry name" value="Calcium-dependent phosphotriesterase"/>
    <property type="match status" value="1"/>
</dbReference>
<dbReference type="Gene3D" id="2.60.40.10">
    <property type="entry name" value="Immunoglobulins"/>
    <property type="match status" value="1"/>
</dbReference>
<dbReference type="Pfam" id="PF18911">
    <property type="entry name" value="PKD_4"/>
    <property type="match status" value="1"/>
</dbReference>
<dbReference type="InterPro" id="IPR029052">
    <property type="entry name" value="Metallo-depent_PP-like"/>
</dbReference>
<protein>
    <recommendedName>
        <fullName evidence="3">PKD domain-containing protein</fullName>
    </recommendedName>
</protein>
<dbReference type="PANTHER" id="PTHR35399">
    <property type="entry name" value="SLR8030 PROTEIN"/>
    <property type="match status" value="1"/>
</dbReference>
<evidence type="ECO:0000256" key="1">
    <source>
        <dbReference type="ARBA" id="ARBA00022729"/>
    </source>
</evidence>
<dbReference type="Gene3D" id="2.60.120.260">
    <property type="entry name" value="Galactose-binding domain-like"/>
    <property type="match status" value="2"/>
</dbReference>
<dbReference type="SUPFAM" id="SSF56300">
    <property type="entry name" value="Metallo-dependent phosphatases"/>
    <property type="match status" value="1"/>
</dbReference>
<name>A0A0M9VGW2_9FLAO</name>
<dbReference type="PROSITE" id="PS50093">
    <property type="entry name" value="PKD"/>
    <property type="match status" value="1"/>
</dbReference>
<keyword evidence="5" id="KW-1185">Reference proteome</keyword>
<proteinExistence type="predicted"/>
<sequence length="2669" mass="291158">MSPVYNNSVRVWVLTKNDTGSGNTLSVGLSGSNAPATYLTGTVHNTDDRLGYSLRSFEYTGLAEGVTYTANVLVNGQPSGRTSSIVNSQNTLGDFSFLSGGCARIYDLTRCIDLPESEFHFNGDPEIFNVMAQEDSDMMIWLGDAVYLLGLQHAMGQCPDGVDDWANKDMAFDRYLFYRQYHDQLISAMPQLAITDNHDTGPNEFDKNMPTLGEMRDIFKDWWPNPEYLDTPEGPGLYSSYVYKDVEYFLLDNRSYRDGTHQHLGPDQLAWLKAGLLNSTATFKVLINGTPSFERNCGGRNFCNTVQGNEVIQYIQDNNINGVISLSADVHEQKFMIREGDVKYPLYDVLSGNLNSDVGNGVVNVNYNSDYVLTGVKQTYLKVSVYGEEDDRRMKVQYVGLDGNPYFEEIIHEDMLTSQNSDALKLSLGINNDVADASEYEHALTATGYTFAEGREGDANGAIHVTTATNLTAPAGLALNLHDRPFSLVTWINPDNIPASGATILSNGANGSGVSMGIDGTGKLTFTNHGANVTYTSQYSILPNAWSHVVWKYDNVRRKLSLYYNGFLIQSWNNVLSPTASTADVKIGNNFQNKHFVGLIDNVTLYGRIISDMEILNDADVQSTRGGVLKMSGAPNMAVPGDAVNTALANDFTIEFWAKLNGDPGSNYKIFASNGRINNNTTGISFEYPDSNKLNVVIGNNTSGWSTISEQGSAWNVGEWNHVAVSATKNGTIKYIINGAQVTEIPFGEYIPNSWGLGFGKSPAYSGGIHAEMDEVRIWSTARTLEQIQQGMHITLNGDEEGLAHYYNYNTEEEEVTAMEDLAADTDITLSGGLFAPATSPVSALDATYRDVVTGKWSKNNNIINAGLSFPDAITNYSSNIVVGKHNEATVAAVPGNEEMSYVTGGWRIDPVNNPFATVKINLAEAIPDFDTVNDTASEFFLIKEEAEGEFAVVAQGNYDGQNATFYNTNLAEGTYNVAWTNSDFTAGRGGALSLAGGHQVQIPYADMNAVAEGNFTVEFWVNVTQDPGNNQPLVSSHGRVNNLTRGFTLEMPDNNSVSATFGNNTANWLSINSGSALNIGEWNHIALTAAPGQNIKLYVNGELKATADYAAYAANTNWNFALGRSLNYNSQTTSIMDEFRIWNVARTQEQIVAGMHTIIEEGNENLIYNFTFNQDDNGTIDNTGVNGDITYTSASIIDSTSPVAEVDPAFPNEVTGNWSVTNETANGLYLSTVINSYVQNVVIGSNNNTNIMPLGDVEDTSYLAGGWHLNALGIDNANLQVSLAEVFANPEQTNATVQEYLLLKGDPASNYEVVATGTAEGLFVNFENVALDLGNYYLAFETDIDAVIGEQGGALSLAQGHQVTIPKEGVNEALSGPFTIELWGRLTATAGGNTKLVGFTNFGGGNFGWELEFLGNQTLQTITGQGAGGGWNSLNSTHVWSHNEWNHVAVTFVPNGEFKFYINGELMDSTPVGTFAPCTNNLAFGRNIANNAPTQSDIDEFRIWTVAKTQEEIRRDMYLTIPQGTENLPYNYTFNQDNSGYLVNSGSTAVEVAYTAASIIPATDPVRDMEADFRTKVAGNWSLMNDTRNGLYLADVIASTDNNVVVGKEAGTEILELPNTDNADKKYLNSRWKFESLFIESGVVKADLTKIFSNLYDVNVLANEYYLIQGNPQGTYNVIATGTKQNNIVTFSQITFNDEPVYLAWLTDTTYPVAGFPMAPQSLWKFNDLGQNLGTEWKEADFDDSNWYFGNGILGYGDGNESTLLSYGTDAQNKYPTTYLRHTFNVEDASEYGSLIFDVLRDDGVVVYVNGVEAFRNNMPEGDITYNTYASSQIGGIDETTYIEVITENMLQDGENVIAVELHQGAANSSDLSFDMQLRGLPPELEVTTYPIPKDNDWHYLDNGTSLDDVEWGVATYTPGWLSGKAPLGYGDPVNTVISYGADASNKYITSYFYRNVDVELADMTDMVEFGLKRDDGAIVYVNGVEAFRENLPEGDVNYQTHSSTVVDGADENRYFVHFVPKTMFVEGVNRIAVEIHNRDGSSSDLKYDLYVKNAQDLSVECDAPHISCFTSINPTGQTPQLLISTAHRFQQIFKEGSNYTEGTNTVPGNHDYTAYVPVEGSSETGYLSVNHENNPGGVSMLNIHLDEENNSLWVIDQSRQVDLYNADLVTTNRNCSGGTTPWGTIVTAEEATDGGDANGDGYQDVGWLVEIDPATAEVMEYGNGKQEKLWAMGRMNHENVVVTQDGTAAYYGEDGGTHCVYKFVPTTPGQLYSGAVYVLKMDLALSSDEPSSSTATWVQVPNTTQTDRNNLNSLAATLGGTNFNGVEDCEIGPDGKVYFTSKGKNRVYRFKDDGETVSEFEVFVGGMSYPIETEGGTVTEAWADGNDNLVFDDKGNMWVCQDGGRNYIWVIAPDHRQDAPNVKIFASMPAGSEPTGLTFTPDFKYGFFSVQHPSGGNTAQQDATFGNVTFNSSASVVFSLSQFLGAQAPDTDFVASQVTVNTGQQVTFTDLTTNNPTAWQWTFEGGTPATSTEQNPVVTYNTAGTYDVTLVTNNVAGNSQESKAEYILVETTTGIDNPIAEGTVKVYPNPTTGKVTISVTTNVAGENVSLEVYDILGRIVSEKKNIQTIGGSQDIALDLTNIVGEQVLIIKLKIGDATGTYKLLKVK</sequence>
<evidence type="ECO:0000313" key="5">
    <source>
        <dbReference type="Proteomes" id="UP000037755"/>
    </source>
</evidence>
<dbReference type="SMART" id="SM00560">
    <property type="entry name" value="LamGL"/>
    <property type="match status" value="3"/>
</dbReference>
<dbReference type="InterPro" id="IPR022409">
    <property type="entry name" value="PKD/Chitinase_dom"/>
</dbReference>
<dbReference type="GO" id="GO:0004553">
    <property type="term" value="F:hydrolase activity, hydrolyzing O-glycosyl compounds"/>
    <property type="evidence" value="ECO:0007669"/>
    <property type="project" value="UniProtKB-ARBA"/>
</dbReference>
<dbReference type="InterPro" id="IPR038607">
    <property type="entry name" value="PhoD-like_sf"/>
</dbReference>
<dbReference type="SUPFAM" id="SSF49899">
    <property type="entry name" value="Concanavalin A-like lectins/glucanases"/>
    <property type="match status" value="4"/>
</dbReference>
<comment type="caution">
    <text evidence="4">The sequence shown here is derived from an EMBL/GenBank/DDBJ whole genome shotgun (WGS) entry which is preliminary data.</text>
</comment>
<dbReference type="InterPro" id="IPR026444">
    <property type="entry name" value="Secre_tail"/>
</dbReference>